<organism evidence="2 3">
    <name type="scientific">Ancylobacter novellus</name>
    <name type="common">Thiobacillus novellus</name>
    <dbReference type="NCBI Taxonomy" id="921"/>
    <lineage>
        <taxon>Bacteria</taxon>
        <taxon>Pseudomonadati</taxon>
        <taxon>Pseudomonadota</taxon>
        <taxon>Alphaproteobacteria</taxon>
        <taxon>Hyphomicrobiales</taxon>
        <taxon>Xanthobacteraceae</taxon>
        <taxon>Ancylobacter</taxon>
    </lineage>
</organism>
<dbReference type="Pfam" id="PF09489">
    <property type="entry name" value="CbtB"/>
    <property type="match status" value="1"/>
</dbReference>
<keyword evidence="1" id="KW-0812">Transmembrane</keyword>
<feature type="transmembrane region" description="Helical" evidence="1">
    <location>
        <begin position="20"/>
        <end position="40"/>
    </location>
</feature>
<evidence type="ECO:0000313" key="3">
    <source>
        <dbReference type="Proteomes" id="UP000249577"/>
    </source>
</evidence>
<gene>
    <name evidence="2" type="ORF">DI565_10995</name>
</gene>
<dbReference type="NCBIfam" id="TIGR02459">
    <property type="entry name" value="CbtB"/>
    <property type="match status" value="1"/>
</dbReference>
<keyword evidence="1" id="KW-1133">Transmembrane helix</keyword>
<reference evidence="2 3" key="1">
    <citation type="submission" date="2017-08" db="EMBL/GenBank/DDBJ databases">
        <title>Infants hospitalized years apart are colonized by the same room-sourced microbial strains.</title>
        <authorList>
            <person name="Brooks B."/>
            <person name="Olm M.R."/>
            <person name="Firek B.A."/>
            <person name="Baker R."/>
            <person name="Thomas B.C."/>
            <person name="Morowitz M.J."/>
            <person name="Banfield J.F."/>
        </authorList>
    </citation>
    <scope>NUCLEOTIDE SEQUENCE [LARGE SCALE GENOMIC DNA]</scope>
    <source>
        <strain evidence="2">S2_005_003_R2_43</strain>
    </source>
</reference>
<dbReference type="InterPro" id="IPR012667">
    <property type="entry name" value="CbtB_put"/>
</dbReference>
<keyword evidence="1" id="KW-0472">Membrane</keyword>
<name>A0A2W5KDK5_ANCNO</name>
<comment type="caution">
    <text evidence="2">The sequence shown here is derived from an EMBL/GenBank/DDBJ whole genome shotgun (WGS) entry which is preliminary data.</text>
</comment>
<sequence length="61" mass="6293">MSNLNSAPDVRSIAVSPARLAPILSAFLLGVFVIAGAGFASTPALHNAAHDQRHSIGFPCH</sequence>
<evidence type="ECO:0000313" key="2">
    <source>
        <dbReference type="EMBL" id="PZQ14961.1"/>
    </source>
</evidence>
<dbReference type="Proteomes" id="UP000249577">
    <property type="component" value="Unassembled WGS sequence"/>
</dbReference>
<dbReference type="EMBL" id="QFPN01000005">
    <property type="protein sequence ID" value="PZQ14961.1"/>
    <property type="molecule type" value="Genomic_DNA"/>
</dbReference>
<proteinExistence type="predicted"/>
<protein>
    <submittedName>
        <fullName evidence="2">Cobalt transporter subunit CbtB</fullName>
    </submittedName>
</protein>
<evidence type="ECO:0000256" key="1">
    <source>
        <dbReference type="SAM" id="Phobius"/>
    </source>
</evidence>
<accession>A0A2W5KDK5</accession>
<dbReference type="AlphaFoldDB" id="A0A2W5KDK5"/>